<dbReference type="PANTHER" id="PTHR33172">
    <property type="entry name" value="OS08G0516900 PROTEIN"/>
    <property type="match status" value="1"/>
</dbReference>
<accession>A0AAV3S2I9</accession>
<protein>
    <submittedName>
        <fullName evidence="3">Uncharacterized protein</fullName>
    </submittedName>
</protein>
<gene>
    <name evidence="3" type="ORF">LIER_34140</name>
</gene>
<evidence type="ECO:0000313" key="4">
    <source>
        <dbReference type="Proteomes" id="UP001454036"/>
    </source>
</evidence>
<proteinExistence type="predicted"/>
<dbReference type="PANTHER" id="PTHR33172:SF29">
    <property type="entry name" value="OS06G0559400 PROTEIN"/>
    <property type="match status" value="1"/>
</dbReference>
<dbReference type="GO" id="GO:0006950">
    <property type="term" value="P:response to stress"/>
    <property type="evidence" value="ECO:0007669"/>
    <property type="project" value="UniProtKB-ARBA"/>
</dbReference>
<dbReference type="EMBL" id="BAABME010014104">
    <property type="protein sequence ID" value="GAA0186852.1"/>
    <property type="molecule type" value="Genomic_DNA"/>
</dbReference>
<keyword evidence="4" id="KW-1185">Reference proteome</keyword>
<comment type="subcellular location">
    <subcellularLocation>
        <location evidence="1">Nucleus</location>
    </subcellularLocation>
</comment>
<reference evidence="3 4" key="1">
    <citation type="submission" date="2024-01" db="EMBL/GenBank/DDBJ databases">
        <title>The complete chloroplast genome sequence of Lithospermum erythrorhizon: insights into the phylogenetic relationship among Boraginaceae species and the maternal lineages of purple gromwells.</title>
        <authorList>
            <person name="Okada T."/>
            <person name="Watanabe K."/>
        </authorList>
    </citation>
    <scope>NUCLEOTIDE SEQUENCE [LARGE SCALE GENOMIC DNA]</scope>
</reference>
<keyword evidence="2" id="KW-0539">Nucleus</keyword>
<dbReference type="GO" id="GO:0005634">
    <property type="term" value="C:nucleus"/>
    <property type="evidence" value="ECO:0007669"/>
    <property type="project" value="UniProtKB-SubCell"/>
</dbReference>
<dbReference type="AlphaFoldDB" id="A0AAV3S2I9"/>
<organism evidence="3 4">
    <name type="scientific">Lithospermum erythrorhizon</name>
    <name type="common">Purple gromwell</name>
    <name type="synonym">Lithospermum officinale var. erythrorhizon</name>
    <dbReference type="NCBI Taxonomy" id="34254"/>
    <lineage>
        <taxon>Eukaryota</taxon>
        <taxon>Viridiplantae</taxon>
        <taxon>Streptophyta</taxon>
        <taxon>Embryophyta</taxon>
        <taxon>Tracheophyta</taxon>
        <taxon>Spermatophyta</taxon>
        <taxon>Magnoliopsida</taxon>
        <taxon>eudicotyledons</taxon>
        <taxon>Gunneridae</taxon>
        <taxon>Pentapetalae</taxon>
        <taxon>asterids</taxon>
        <taxon>lamiids</taxon>
        <taxon>Boraginales</taxon>
        <taxon>Boraginaceae</taxon>
        <taxon>Boraginoideae</taxon>
        <taxon>Lithospermeae</taxon>
        <taxon>Lithospermum</taxon>
    </lineage>
</organism>
<dbReference type="InterPro" id="IPR051992">
    <property type="entry name" value="OxStress_Response_Reg"/>
</dbReference>
<evidence type="ECO:0000256" key="1">
    <source>
        <dbReference type="ARBA" id="ARBA00004123"/>
    </source>
</evidence>
<comment type="caution">
    <text evidence="3">The sequence shown here is derived from an EMBL/GenBank/DDBJ whole genome shotgun (WGS) entry which is preliminary data.</text>
</comment>
<dbReference type="Proteomes" id="UP001454036">
    <property type="component" value="Unassembled WGS sequence"/>
</dbReference>
<name>A0AAV3S2I9_LITER</name>
<evidence type="ECO:0000313" key="3">
    <source>
        <dbReference type="EMBL" id="GAA0186852.1"/>
    </source>
</evidence>
<sequence>MDQNKNETKLSDEQSYNLSRLMAALPIKRKLSMFYEGKSESFTCLADVKKIEDLPKKVVIDEENEE</sequence>
<evidence type="ECO:0000256" key="2">
    <source>
        <dbReference type="ARBA" id="ARBA00023242"/>
    </source>
</evidence>